<evidence type="ECO:0000256" key="5">
    <source>
        <dbReference type="ARBA" id="ARBA00023136"/>
    </source>
</evidence>
<name>A0A9N8VGN0_9GLOM</name>
<gene>
    <name evidence="7" type="ORF">DEBURN_LOCUS2039</name>
</gene>
<dbReference type="Proteomes" id="UP000789706">
    <property type="component" value="Unassembled WGS sequence"/>
</dbReference>
<evidence type="ECO:0000313" key="7">
    <source>
        <dbReference type="EMBL" id="CAG8449617.1"/>
    </source>
</evidence>
<dbReference type="GO" id="GO:0005789">
    <property type="term" value="C:endoplasmic reticulum membrane"/>
    <property type="evidence" value="ECO:0007669"/>
    <property type="project" value="UniProtKB-SubCell"/>
</dbReference>
<dbReference type="InterPro" id="IPR021013">
    <property type="entry name" value="ATPase_Vma12"/>
</dbReference>
<comment type="caution">
    <text evidence="7">The sequence shown here is derived from an EMBL/GenBank/DDBJ whole genome shotgun (WGS) entry which is preliminary data.</text>
</comment>
<feature type="transmembrane region" description="Helical" evidence="6">
    <location>
        <begin position="174"/>
        <end position="195"/>
    </location>
</feature>
<dbReference type="PANTHER" id="PTHR31394">
    <property type="entry name" value="TRANSMEMBRANE PROTEIN 199"/>
    <property type="match status" value="1"/>
</dbReference>
<dbReference type="PANTHER" id="PTHR31394:SF1">
    <property type="entry name" value="TRANSMEMBRANE PROTEIN 199"/>
    <property type="match status" value="1"/>
</dbReference>
<sequence>MVLLVLTDRIRGAVRQALQSPDFDESAKRRLKSYLTSSSCIPLDLMKEVSKFLTNRDGKLGKEIGLSEFWLHELLNESGVYVEPRKKETKDPELLARLESILADQANKEYARMVGKVASSYDVETFKILDTEEFQSVRGQLTAIINITFTIVAVFAAVYHVAQNITGDTGMRVLLALAGSAIIGVAETFLYMRYLTGYDKKPEKKEHKKRRRSSAANVTINNNKVSAAKFYYSTPRSKSL</sequence>
<reference evidence="7" key="1">
    <citation type="submission" date="2021-06" db="EMBL/GenBank/DDBJ databases">
        <authorList>
            <person name="Kallberg Y."/>
            <person name="Tangrot J."/>
            <person name="Rosling A."/>
        </authorList>
    </citation>
    <scope>NUCLEOTIDE SEQUENCE</scope>
    <source>
        <strain evidence="7">AZ414A</strain>
    </source>
</reference>
<dbReference type="OrthoDB" id="19981at2759"/>
<evidence type="ECO:0000313" key="8">
    <source>
        <dbReference type="Proteomes" id="UP000789706"/>
    </source>
</evidence>
<evidence type="ECO:0000256" key="6">
    <source>
        <dbReference type="SAM" id="Phobius"/>
    </source>
</evidence>
<dbReference type="EMBL" id="CAJVPK010000105">
    <property type="protein sequence ID" value="CAG8449617.1"/>
    <property type="molecule type" value="Genomic_DNA"/>
</dbReference>
<comment type="subcellular location">
    <subcellularLocation>
        <location evidence="1">Endoplasmic reticulum membrane</location>
        <topology evidence="1">Multi-pass membrane protein</topology>
    </subcellularLocation>
</comment>
<dbReference type="AlphaFoldDB" id="A0A9N8VGN0"/>
<evidence type="ECO:0000256" key="2">
    <source>
        <dbReference type="ARBA" id="ARBA00022692"/>
    </source>
</evidence>
<keyword evidence="3" id="KW-0256">Endoplasmic reticulum</keyword>
<dbReference type="Pfam" id="PF11712">
    <property type="entry name" value="Vma12"/>
    <property type="match status" value="1"/>
</dbReference>
<dbReference type="GO" id="GO:0070072">
    <property type="term" value="P:vacuolar proton-transporting V-type ATPase complex assembly"/>
    <property type="evidence" value="ECO:0007669"/>
    <property type="project" value="InterPro"/>
</dbReference>
<feature type="transmembrane region" description="Helical" evidence="6">
    <location>
        <begin position="143"/>
        <end position="162"/>
    </location>
</feature>
<keyword evidence="5 6" id="KW-0472">Membrane</keyword>
<keyword evidence="8" id="KW-1185">Reference proteome</keyword>
<keyword evidence="4 6" id="KW-1133">Transmembrane helix</keyword>
<protein>
    <submittedName>
        <fullName evidence="7">1900_t:CDS:1</fullName>
    </submittedName>
</protein>
<organism evidence="7 8">
    <name type="scientific">Diversispora eburnea</name>
    <dbReference type="NCBI Taxonomy" id="1213867"/>
    <lineage>
        <taxon>Eukaryota</taxon>
        <taxon>Fungi</taxon>
        <taxon>Fungi incertae sedis</taxon>
        <taxon>Mucoromycota</taxon>
        <taxon>Glomeromycotina</taxon>
        <taxon>Glomeromycetes</taxon>
        <taxon>Diversisporales</taxon>
        <taxon>Diversisporaceae</taxon>
        <taxon>Diversispora</taxon>
    </lineage>
</organism>
<evidence type="ECO:0000256" key="1">
    <source>
        <dbReference type="ARBA" id="ARBA00004477"/>
    </source>
</evidence>
<evidence type="ECO:0000256" key="4">
    <source>
        <dbReference type="ARBA" id="ARBA00022989"/>
    </source>
</evidence>
<keyword evidence="2 6" id="KW-0812">Transmembrane</keyword>
<evidence type="ECO:0000256" key="3">
    <source>
        <dbReference type="ARBA" id="ARBA00022824"/>
    </source>
</evidence>
<proteinExistence type="predicted"/>
<accession>A0A9N8VGN0</accession>